<feature type="transmembrane region" description="Helical" evidence="6">
    <location>
        <begin position="276"/>
        <end position="295"/>
    </location>
</feature>
<feature type="transmembrane region" description="Helical" evidence="6">
    <location>
        <begin position="53"/>
        <end position="73"/>
    </location>
</feature>
<comment type="caution">
    <text evidence="7">The sequence shown here is derived from an EMBL/GenBank/DDBJ whole genome shotgun (WGS) entry which is preliminary data.</text>
</comment>
<dbReference type="EMBL" id="JAANQT010001333">
    <property type="protein sequence ID" value="KAG1305579.1"/>
    <property type="molecule type" value="Genomic_DNA"/>
</dbReference>
<dbReference type="InterPro" id="IPR043130">
    <property type="entry name" value="CDP-OH_PTrfase_TM_dom"/>
</dbReference>
<dbReference type="Proteomes" id="UP000716291">
    <property type="component" value="Unassembled WGS sequence"/>
</dbReference>
<dbReference type="Pfam" id="PF01066">
    <property type="entry name" value="CDP-OH_P_transf"/>
    <property type="match status" value="1"/>
</dbReference>
<sequence>MFWKSEFLSQDQLNALHLYKYSAVDRSFTTKYILSHYWNWCLQFFPINMAPNLITLTGLLFMISNVVLTSLLASHMATGSESGPKWLYFSFAAGLWLYSTFDNVDGKQARRTNTSSPLGELFDHGCDAVNCSFAAILQAAGLGTGHTKASVILYGIAMLGFYLSTLEEYHTGTLYLGYINAPTEGVIISCVVFILSGIYGPEFWQSPLKISWLPTQDMSRSHALIWCIGVLFLLTHVPSCHHHFILFAITTGIVFGRMATKIILAHLTKSSFPKFTVLLVPLMIGATLTNLPRFISMKPLLTPKSEYIFLWAYFLFALIAYARWAIVVIRSFCQFLGIQCLRIPPQKQH</sequence>
<keyword evidence="6" id="KW-1133">Transmembrane helix</keyword>
<protein>
    <submittedName>
        <fullName evidence="7">Uncharacterized protein</fullName>
    </submittedName>
</protein>
<dbReference type="PANTHER" id="PTHR10414">
    <property type="entry name" value="ETHANOLAMINEPHOSPHOTRANSFERASE"/>
    <property type="match status" value="1"/>
</dbReference>
<comment type="similarity">
    <text evidence="2 5">Belongs to the CDP-alcohol phosphatidyltransferase class-I family.</text>
</comment>
<dbReference type="GO" id="GO:0016780">
    <property type="term" value="F:phosphotransferase activity, for other substituted phosphate groups"/>
    <property type="evidence" value="ECO:0007669"/>
    <property type="project" value="InterPro"/>
</dbReference>
<dbReference type="GO" id="GO:0008654">
    <property type="term" value="P:phospholipid biosynthetic process"/>
    <property type="evidence" value="ECO:0007669"/>
    <property type="project" value="InterPro"/>
</dbReference>
<organism evidence="7 8">
    <name type="scientific">Rhizopus oryzae</name>
    <name type="common">Mucormycosis agent</name>
    <name type="synonym">Rhizopus arrhizus var. delemar</name>
    <dbReference type="NCBI Taxonomy" id="64495"/>
    <lineage>
        <taxon>Eukaryota</taxon>
        <taxon>Fungi</taxon>
        <taxon>Fungi incertae sedis</taxon>
        <taxon>Mucoromycota</taxon>
        <taxon>Mucoromycotina</taxon>
        <taxon>Mucoromycetes</taxon>
        <taxon>Mucorales</taxon>
        <taxon>Mucorineae</taxon>
        <taxon>Rhizopodaceae</taxon>
        <taxon>Rhizopus</taxon>
    </lineage>
</organism>
<accession>A0A9P7BPS3</accession>
<feature type="transmembrane region" description="Helical" evidence="6">
    <location>
        <begin position="244"/>
        <end position="264"/>
    </location>
</feature>
<feature type="transmembrane region" description="Helical" evidence="6">
    <location>
        <begin position="178"/>
        <end position="200"/>
    </location>
</feature>
<dbReference type="GO" id="GO:0016020">
    <property type="term" value="C:membrane"/>
    <property type="evidence" value="ECO:0007669"/>
    <property type="project" value="UniProtKB-SubCell"/>
</dbReference>
<dbReference type="InterPro" id="IPR048254">
    <property type="entry name" value="CDP_ALCOHOL_P_TRANSF_CS"/>
</dbReference>
<comment type="subcellular location">
    <subcellularLocation>
        <location evidence="1">Membrane</location>
    </subcellularLocation>
</comment>
<dbReference type="InterPro" id="IPR000462">
    <property type="entry name" value="CDP-OH_P_trans"/>
</dbReference>
<keyword evidence="4 6" id="KW-0472">Membrane</keyword>
<dbReference type="Gene3D" id="1.20.120.1760">
    <property type="match status" value="1"/>
</dbReference>
<evidence type="ECO:0000313" key="7">
    <source>
        <dbReference type="EMBL" id="KAG1305579.1"/>
    </source>
</evidence>
<evidence type="ECO:0000256" key="6">
    <source>
        <dbReference type="SAM" id="Phobius"/>
    </source>
</evidence>
<dbReference type="PROSITE" id="PS00379">
    <property type="entry name" value="CDP_ALCOHOL_P_TRANSF"/>
    <property type="match status" value="1"/>
</dbReference>
<gene>
    <name evidence="7" type="ORF">G6F64_008265</name>
</gene>
<keyword evidence="3 5" id="KW-0808">Transferase</keyword>
<feature type="transmembrane region" description="Helical" evidence="6">
    <location>
        <begin position="149"/>
        <end position="166"/>
    </location>
</feature>
<evidence type="ECO:0000256" key="5">
    <source>
        <dbReference type="RuleBase" id="RU003750"/>
    </source>
</evidence>
<feature type="transmembrane region" description="Helical" evidence="6">
    <location>
        <begin position="221"/>
        <end position="238"/>
    </location>
</feature>
<evidence type="ECO:0000256" key="2">
    <source>
        <dbReference type="ARBA" id="ARBA00010441"/>
    </source>
</evidence>
<reference evidence="7" key="1">
    <citation type="journal article" date="2020" name="Microb. Genom.">
        <title>Genetic diversity of clinical and environmental Mucorales isolates obtained from an investigation of mucormycosis cases among solid organ transplant recipients.</title>
        <authorList>
            <person name="Nguyen M.H."/>
            <person name="Kaul D."/>
            <person name="Muto C."/>
            <person name="Cheng S.J."/>
            <person name="Richter R.A."/>
            <person name="Bruno V.M."/>
            <person name="Liu G."/>
            <person name="Beyhan S."/>
            <person name="Sundermann A.J."/>
            <person name="Mounaud S."/>
            <person name="Pasculle A.W."/>
            <person name="Nierman W.C."/>
            <person name="Driscoll E."/>
            <person name="Cumbie R."/>
            <person name="Clancy C.J."/>
            <person name="Dupont C.L."/>
        </authorList>
    </citation>
    <scope>NUCLEOTIDE SEQUENCE</scope>
    <source>
        <strain evidence="7">GL11</strain>
    </source>
</reference>
<name>A0A9P7BPS3_RHIOR</name>
<keyword evidence="8" id="KW-1185">Reference proteome</keyword>
<evidence type="ECO:0000256" key="4">
    <source>
        <dbReference type="ARBA" id="ARBA00023136"/>
    </source>
</evidence>
<evidence type="ECO:0000256" key="1">
    <source>
        <dbReference type="ARBA" id="ARBA00004370"/>
    </source>
</evidence>
<proteinExistence type="inferred from homology"/>
<dbReference type="OrthoDB" id="196717at2759"/>
<dbReference type="PANTHER" id="PTHR10414:SF77">
    <property type="entry name" value="CDP-ALCOHOL PHOSPHATIDYLTRANSFERASE FAMILY PROTEIN"/>
    <property type="match status" value="1"/>
</dbReference>
<evidence type="ECO:0000256" key="3">
    <source>
        <dbReference type="ARBA" id="ARBA00022679"/>
    </source>
</evidence>
<dbReference type="InterPro" id="IPR014472">
    <property type="entry name" value="CHOPT"/>
</dbReference>
<keyword evidence="6" id="KW-0812">Transmembrane</keyword>
<evidence type="ECO:0000313" key="8">
    <source>
        <dbReference type="Proteomes" id="UP000716291"/>
    </source>
</evidence>
<dbReference type="PIRSF" id="PIRSF015665">
    <property type="entry name" value="CHOPT"/>
    <property type="match status" value="1"/>
</dbReference>
<dbReference type="AlphaFoldDB" id="A0A9P7BPS3"/>
<feature type="transmembrane region" description="Helical" evidence="6">
    <location>
        <begin position="307"/>
        <end position="329"/>
    </location>
</feature>